<keyword evidence="3" id="KW-1185">Reference proteome</keyword>
<organism evidence="2 3">
    <name type="scientific">Legionella bononiensis</name>
    <dbReference type="NCBI Taxonomy" id="2793102"/>
    <lineage>
        <taxon>Bacteria</taxon>
        <taxon>Pseudomonadati</taxon>
        <taxon>Pseudomonadota</taxon>
        <taxon>Gammaproteobacteria</taxon>
        <taxon>Legionellales</taxon>
        <taxon>Legionellaceae</taxon>
        <taxon>Legionella</taxon>
    </lineage>
</organism>
<gene>
    <name evidence="2" type="ORF">I5282_01280</name>
</gene>
<proteinExistence type="predicted"/>
<accession>A0ABS1W768</accession>
<evidence type="ECO:0000313" key="2">
    <source>
        <dbReference type="EMBL" id="MBL7525201.1"/>
    </source>
</evidence>
<comment type="caution">
    <text evidence="2">The sequence shown here is derived from an EMBL/GenBank/DDBJ whole genome shotgun (WGS) entry which is preliminary data.</text>
</comment>
<name>A0ABS1W768_9GAMM</name>
<protein>
    <submittedName>
        <fullName evidence="2">Uncharacterized protein</fullName>
    </submittedName>
</protein>
<evidence type="ECO:0000313" key="3">
    <source>
        <dbReference type="Proteomes" id="UP000809910"/>
    </source>
</evidence>
<dbReference type="RefSeq" id="WP_203112528.1">
    <property type="nucleotide sequence ID" value="NZ_JADOBG010000022.1"/>
</dbReference>
<feature type="region of interest" description="Disordered" evidence="1">
    <location>
        <begin position="1"/>
        <end position="23"/>
    </location>
</feature>
<dbReference type="EMBL" id="JADWVN010000004">
    <property type="protein sequence ID" value="MBL7525201.1"/>
    <property type="molecule type" value="Genomic_DNA"/>
</dbReference>
<dbReference type="Proteomes" id="UP000809910">
    <property type="component" value="Unassembled WGS sequence"/>
</dbReference>
<reference evidence="2 3" key="1">
    <citation type="submission" date="2020-12" db="EMBL/GenBank/DDBJ databases">
        <title>WGS of Legionella: environmental sample.</title>
        <authorList>
            <person name="Cristino S."/>
            <person name="Girolamini L."/>
            <person name="Salaris S."/>
            <person name="Pascale M.R."/>
            <person name="Mazzotta M."/>
            <person name="Orsini M."/>
            <person name="Grottola A."/>
        </authorList>
    </citation>
    <scope>NUCLEOTIDE SEQUENCE [LARGE SCALE GENOMIC DNA]</scope>
    <source>
        <strain evidence="2 3">30cs62</strain>
    </source>
</reference>
<sequence>MYGKGEKKKSLLGKFFGKKNSEPQGPEYDYLFKILEIVGTSVNNKPTTSSQPNLITDITLSEKQSSLNEQTKIRTVRFESLEPFISKDASVRSPRPPHGCIFYLAGIDEDQVKKTIDTVQKYFGTDMPFILVGSPIHSARYQVTAILDSATKKIDVLTQISQVILDNLVSPSSVIRNN</sequence>
<evidence type="ECO:0000256" key="1">
    <source>
        <dbReference type="SAM" id="MobiDB-lite"/>
    </source>
</evidence>